<evidence type="ECO:0000256" key="7">
    <source>
        <dbReference type="PIRNR" id="PIRNR001488"/>
    </source>
</evidence>
<evidence type="ECO:0000256" key="3">
    <source>
        <dbReference type="ARBA" id="ARBA00022729"/>
    </source>
</evidence>
<evidence type="ECO:0000256" key="8">
    <source>
        <dbReference type="PIRSR" id="PIRSR001488-1"/>
    </source>
</evidence>
<dbReference type="Pfam" id="PF01323">
    <property type="entry name" value="DSBA"/>
    <property type="match status" value="1"/>
</dbReference>
<dbReference type="PANTHER" id="PTHR35891">
    <property type="entry name" value="THIOL:DISULFIDE INTERCHANGE PROTEIN DSBA"/>
    <property type="match status" value="1"/>
</dbReference>
<dbReference type="PATRIC" id="fig|1177154.3.peg.1984"/>
<dbReference type="PROSITE" id="PS51352">
    <property type="entry name" value="THIOREDOXIN_2"/>
    <property type="match status" value="1"/>
</dbReference>
<evidence type="ECO:0000256" key="1">
    <source>
        <dbReference type="ARBA" id="ARBA00004418"/>
    </source>
</evidence>
<dbReference type="InterPro" id="IPR001853">
    <property type="entry name" value="DSBA-like_thioredoxin_dom"/>
</dbReference>
<dbReference type="RefSeq" id="WP_035232646.1">
    <property type="nucleotide sequence ID" value="NZ_ARXV01000007.1"/>
</dbReference>
<organism evidence="11 12">
    <name type="scientific">Alcanivorax nanhaiticus</name>
    <dbReference type="NCBI Taxonomy" id="1177154"/>
    <lineage>
        <taxon>Bacteria</taxon>
        <taxon>Pseudomonadati</taxon>
        <taxon>Pseudomonadota</taxon>
        <taxon>Gammaproteobacteria</taxon>
        <taxon>Oceanospirillales</taxon>
        <taxon>Alcanivoracaceae</taxon>
        <taxon>Alcanivorax</taxon>
    </lineage>
</organism>
<dbReference type="eggNOG" id="COG1651">
    <property type="taxonomic scope" value="Bacteria"/>
</dbReference>
<dbReference type="Proteomes" id="UP000029444">
    <property type="component" value="Unassembled WGS sequence"/>
</dbReference>
<dbReference type="Gene3D" id="3.40.30.10">
    <property type="entry name" value="Glutaredoxin"/>
    <property type="match status" value="1"/>
</dbReference>
<evidence type="ECO:0000256" key="9">
    <source>
        <dbReference type="SAM" id="SignalP"/>
    </source>
</evidence>
<dbReference type="CDD" id="cd03019">
    <property type="entry name" value="DsbA_DsbA"/>
    <property type="match status" value="1"/>
</dbReference>
<dbReference type="EMBL" id="ARXV01000007">
    <property type="protein sequence ID" value="KGD64586.1"/>
    <property type="molecule type" value="Genomic_DNA"/>
</dbReference>
<feature type="disulfide bond" description="Redox-active" evidence="8">
    <location>
        <begin position="58"/>
        <end position="61"/>
    </location>
</feature>
<dbReference type="SUPFAM" id="SSF52833">
    <property type="entry name" value="Thioredoxin-like"/>
    <property type="match status" value="1"/>
</dbReference>
<dbReference type="PIRSF" id="PIRSF001488">
    <property type="entry name" value="Tdi_protein"/>
    <property type="match status" value="1"/>
</dbReference>
<reference evidence="11 12" key="1">
    <citation type="submission" date="2012-09" db="EMBL/GenBank/DDBJ databases">
        <title>Genome Sequence of alkane-degrading Bacterium Alcanivorax sp. 19-m-6.</title>
        <authorList>
            <person name="Lai Q."/>
            <person name="Shao Z."/>
        </authorList>
    </citation>
    <scope>NUCLEOTIDE SEQUENCE [LARGE SCALE GENOMIC DNA]</scope>
    <source>
        <strain evidence="11 12">19-m-6</strain>
    </source>
</reference>
<evidence type="ECO:0000256" key="4">
    <source>
        <dbReference type="ARBA" id="ARBA00022764"/>
    </source>
</evidence>
<dbReference type="GO" id="GO:0016491">
    <property type="term" value="F:oxidoreductase activity"/>
    <property type="evidence" value="ECO:0007669"/>
    <property type="project" value="InterPro"/>
</dbReference>
<keyword evidence="4 7" id="KW-0574">Periplasm</keyword>
<evidence type="ECO:0000256" key="2">
    <source>
        <dbReference type="ARBA" id="ARBA00005791"/>
    </source>
</evidence>
<keyword evidence="5 7" id="KW-1015">Disulfide bond</keyword>
<comment type="caution">
    <text evidence="11">The sequence shown here is derived from an EMBL/GenBank/DDBJ whole genome shotgun (WGS) entry which is preliminary data.</text>
</comment>
<dbReference type="STRING" id="1177154.Y5S_01952"/>
<dbReference type="AlphaFoldDB" id="A0A095SIY6"/>
<evidence type="ECO:0000313" key="12">
    <source>
        <dbReference type="Proteomes" id="UP000029444"/>
    </source>
</evidence>
<protein>
    <recommendedName>
        <fullName evidence="7">Thiol:disulfide interchange protein</fullName>
    </recommendedName>
</protein>
<name>A0A095SIY6_9GAMM</name>
<evidence type="ECO:0000259" key="10">
    <source>
        <dbReference type="PROSITE" id="PS51352"/>
    </source>
</evidence>
<dbReference type="OrthoDB" id="9784896at2"/>
<sequence length="211" mass="24037">MLRIVTALLLTLGLATTACAEQEHSRFALDTHYKILDVQGSVDDPGKVEVREFFSYGCPHCYSLEPAVTAWLKEKPEFIDYVRTPVLFLRNAEPLARAYYVEEALGKVDEIHAPLFDAIHKHREPLFSEPALANFFRKYGVEPEQFTKLYSSFGVSTKIRQADALSRDYKIPGVPNFVVNGKYLILRQNLKSNEELFEVIEYLASKEKSNG</sequence>
<gene>
    <name evidence="11" type="ORF">Y5S_01952</name>
</gene>
<dbReference type="GO" id="GO:0042597">
    <property type="term" value="C:periplasmic space"/>
    <property type="evidence" value="ECO:0007669"/>
    <property type="project" value="UniProtKB-SubCell"/>
</dbReference>
<comment type="subcellular location">
    <subcellularLocation>
        <location evidence="1 7">Periplasm</location>
    </subcellularLocation>
</comment>
<feature type="domain" description="Thioredoxin" evidence="10">
    <location>
        <begin position="17"/>
        <end position="205"/>
    </location>
</feature>
<keyword evidence="6" id="KW-0676">Redox-active center</keyword>
<dbReference type="InterPro" id="IPR036249">
    <property type="entry name" value="Thioredoxin-like_sf"/>
</dbReference>
<comment type="similarity">
    <text evidence="2">Belongs to the thioredoxin family. DsbA subfamily.</text>
</comment>
<dbReference type="InterPro" id="IPR013766">
    <property type="entry name" value="Thioredoxin_domain"/>
</dbReference>
<dbReference type="PROSITE" id="PS51257">
    <property type="entry name" value="PROKAR_LIPOPROTEIN"/>
    <property type="match status" value="1"/>
</dbReference>
<dbReference type="InterPro" id="IPR050824">
    <property type="entry name" value="Thiol_disulfide_DsbA"/>
</dbReference>
<proteinExistence type="inferred from homology"/>
<dbReference type="PANTHER" id="PTHR35891:SF2">
    <property type="entry name" value="THIOL:DISULFIDE INTERCHANGE PROTEIN DSBA"/>
    <property type="match status" value="1"/>
</dbReference>
<feature type="chain" id="PRO_5001918020" description="Thiol:disulfide interchange protein" evidence="9">
    <location>
        <begin position="21"/>
        <end position="211"/>
    </location>
</feature>
<keyword evidence="12" id="KW-1185">Reference proteome</keyword>
<dbReference type="InterPro" id="IPR023205">
    <property type="entry name" value="DsbA/DsbL"/>
</dbReference>
<evidence type="ECO:0000256" key="6">
    <source>
        <dbReference type="ARBA" id="ARBA00023284"/>
    </source>
</evidence>
<feature type="signal peptide" evidence="9">
    <location>
        <begin position="1"/>
        <end position="20"/>
    </location>
</feature>
<keyword evidence="3 9" id="KW-0732">Signal</keyword>
<evidence type="ECO:0000256" key="5">
    <source>
        <dbReference type="ARBA" id="ARBA00023157"/>
    </source>
</evidence>
<accession>A0A095SIY6</accession>
<evidence type="ECO:0000313" key="11">
    <source>
        <dbReference type="EMBL" id="KGD64586.1"/>
    </source>
</evidence>